<feature type="transmembrane region" description="Helical" evidence="15">
    <location>
        <begin position="293"/>
        <end position="315"/>
    </location>
</feature>
<keyword evidence="6" id="KW-0677">Repeat</keyword>
<comment type="similarity">
    <text evidence="2 15">Belongs to the chloride channel (TC 2.A.49) family.</text>
</comment>
<dbReference type="OrthoDB" id="4564at2759"/>
<comment type="subcellular location">
    <subcellularLocation>
        <location evidence="1 15">Membrane</location>
        <topology evidence="1 15">Multi-pass membrane protein</topology>
    </subcellularLocation>
</comment>
<evidence type="ECO:0000256" key="9">
    <source>
        <dbReference type="ARBA" id="ARBA00023122"/>
    </source>
</evidence>
<protein>
    <recommendedName>
        <fullName evidence="15">Chloride channel protein</fullName>
    </recommendedName>
</protein>
<evidence type="ECO:0000256" key="11">
    <source>
        <dbReference type="ARBA" id="ARBA00023173"/>
    </source>
</evidence>
<feature type="transmembrane region" description="Helical" evidence="15">
    <location>
        <begin position="335"/>
        <end position="358"/>
    </location>
</feature>
<keyword evidence="11" id="KW-0869">Chloride channel</keyword>
<sequence length="762" mass="81818">MPDLLPPAGRDQHQQYEAGCHLPAWSTTYGWSLTNSIPEKGLVFKRTNIKRSNSLASELDLEAHRVMKKGIKDHLKKLDGGISGRQLSNNNNDHPLFCNDNPVDTDSSPPEWALLLIGCFLGLATGIFVAAFNRGVHLIHEWAWAGTPNEGAAWLRLQRLGDTWQQILLIPLSGGVVVGMMQGLLELMDQMKQSSPRLDGFDVHSGVFPAIKALQAAVALGTGCSLGPEGPSVDIGKSCANGCSELMENNRERRIAFVAAGAAAGIASGFNVAVAGCFFAIETVLRPLRAENSPPFTTAMIILASVISSTVTNVLVGETPAFTVPTYELKSAAELPLYLVLGMLCGIVSVAFTRLLAWSTKSFEFMKERGLPAVVCPALGGLGAGIIALWYPGTLYWGFTNVDEILHTGKSASAPGIWLLTQLAGAKVVATALCKGSGLIGGLYAPSLMIGAAVGAVFGGSAAELINFVDPTNGAIAQSQAYALVGMAATLASVCSVPLTSVLLLFELTKDYRILLPLMGAVGLAIWVPSVTNQSKETEAYGVIGLAGSYSSLSPVDEDINKFIWKGSDNMHVLKLLVPKNAAEEVMLDALKVSQAMSKNYVKVSPIMTLKDTILVMHNSQQNCVLVTDAEDLLEGIVTLGDIQRRVMKVSGDAVKNDTTVLIVNTCLVSSISTRGIHYRGHKRGLLTCYADTNLAMAKELMEAKGIKQLPVVRRSGDFVKERKRRVIGLLHYDSIRYCLREEMNHHTSIYQQPKDDAIDTL</sequence>
<evidence type="ECO:0000256" key="12">
    <source>
        <dbReference type="ARBA" id="ARBA00023214"/>
    </source>
</evidence>
<dbReference type="PROSITE" id="PS51371">
    <property type="entry name" value="CBS"/>
    <property type="match status" value="2"/>
</dbReference>
<feature type="transmembrane region" description="Helical" evidence="15">
    <location>
        <begin position="167"/>
        <end position="185"/>
    </location>
</feature>
<evidence type="ECO:0000256" key="5">
    <source>
        <dbReference type="ARBA" id="ARBA00022692"/>
    </source>
</evidence>
<keyword evidence="12 15" id="KW-0868">Chloride</keyword>
<feature type="domain" description="CBS" evidence="16">
    <location>
        <begin position="597"/>
        <end position="655"/>
    </location>
</feature>
<keyword evidence="7 15" id="KW-1133">Transmembrane helix</keyword>
<feature type="transmembrane region" description="Helical" evidence="15">
    <location>
        <begin position="255"/>
        <end position="281"/>
    </location>
</feature>
<feature type="transmembrane region" description="Helical" evidence="15">
    <location>
        <begin position="512"/>
        <end position="531"/>
    </location>
</feature>
<comment type="subunit">
    <text evidence="3">Homodimer.</text>
</comment>
<gene>
    <name evidence="17" type="ORF">FRX31_009000</name>
</gene>
<dbReference type="SMART" id="SM00116">
    <property type="entry name" value="CBS"/>
    <property type="match status" value="2"/>
</dbReference>
<dbReference type="EMBL" id="JABWDY010009473">
    <property type="protein sequence ID" value="KAF5201413.1"/>
    <property type="molecule type" value="Genomic_DNA"/>
</dbReference>
<comment type="caution">
    <text evidence="17">The sequence shown here is derived from an EMBL/GenBank/DDBJ whole genome shotgun (WGS) entry which is preliminary data.</text>
</comment>
<dbReference type="Proteomes" id="UP000554482">
    <property type="component" value="Unassembled WGS sequence"/>
</dbReference>
<dbReference type="InterPro" id="IPR046342">
    <property type="entry name" value="CBS_dom_sf"/>
</dbReference>
<evidence type="ECO:0000256" key="15">
    <source>
        <dbReference type="RuleBase" id="RU361221"/>
    </source>
</evidence>
<feature type="domain" description="CBS" evidence="16">
    <location>
        <begin position="682"/>
        <end position="749"/>
    </location>
</feature>
<evidence type="ECO:0000256" key="13">
    <source>
        <dbReference type="ARBA" id="ARBA00023303"/>
    </source>
</evidence>
<reference evidence="17 18" key="1">
    <citation type="submission" date="2020-06" db="EMBL/GenBank/DDBJ databases">
        <title>Transcriptomic and genomic resources for Thalictrum thalictroides and T. hernandezii: Facilitating candidate gene discovery in an emerging model plant lineage.</title>
        <authorList>
            <person name="Arias T."/>
            <person name="Riano-Pachon D.M."/>
            <person name="Di Stilio V.S."/>
        </authorList>
    </citation>
    <scope>NUCLEOTIDE SEQUENCE [LARGE SCALE GENOMIC DNA]</scope>
    <source>
        <strain evidence="18">cv. WT478/WT964</strain>
        <tissue evidence="17">Leaves</tissue>
    </source>
</reference>
<evidence type="ECO:0000256" key="6">
    <source>
        <dbReference type="ARBA" id="ARBA00022737"/>
    </source>
</evidence>
<dbReference type="GO" id="GO:0005254">
    <property type="term" value="F:chloride channel activity"/>
    <property type="evidence" value="ECO:0007669"/>
    <property type="project" value="UniProtKB-UniRule"/>
</dbReference>
<proteinExistence type="inferred from homology"/>
<dbReference type="InterPro" id="IPR050368">
    <property type="entry name" value="ClC-type_chloride_channel"/>
</dbReference>
<dbReference type="CDD" id="cd00400">
    <property type="entry name" value="Voltage_gated_ClC"/>
    <property type="match status" value="1"/>
</dbReference>
<keyword evidence="5 15" id="KW-0812">Transmembrane</keyword>
<organism evidence="17 18">
    <name type="scientific">Thalictrum thalictroides</name>
    <name type="common">Rue-anemone</name>
    <name type="synonym">Anemone thalictroides</name>
    <dbReference type="NCBI Taxonomy" id="46969"/>
    <lineage>
        <taxon>Eukaryota</taxon>
        <taxon>Viridiplantae</taxon>
        <taxon>Streptophyta</taxon>
        <taxon>Embryophyta</taxon>
        <taxon>Tracheophyta</taxon>
        <taxon>Spermatophyta</taxon>
        <taxon>Magnoliopsida</taxon>
        <taxon>Ranunculales</taxon>
        <taxon>Ranunculaceae</taxon>
        <taxon>Thalictroideae</taxon>
        <taxon>Thalictrum</taxon>
    </lineage>
</organism>
<dbReference type="SUPFAM" id="SSF81340">
    <property type="entry name" value="Clc chloride channel"/>
    <property type="match status" value="1"/>
</dbReference>
<dbReference type="CDD" id="cd04592">
    <property type="entry name" value="CBS_pair_voltage-gated_CLC_euk_bac"/>
    <property type="match status" value="1"/>
</dbReference>
<evidence type="ECO:0000256" key="4">
    <source>
        <dbReference type="ARBA" id="ARBA00022448"/>
    </source>
</evidence>
<evidence type="ECO:0000256" key="3">
    <source>
        <dbReference type="ARBA" id="ARBA00011738"/>
    </source>
</evidence>
<dbReference type="FunFam" id="1.10.3080.10:FF:000008">
    <property type="entry name" value="Chloride channel protein"/>
    <property type="match status" value="1"/>
</dbReference>
<dbReference type="SUPFAM" id="SSF54631">
    <property type="entry name" value="CBS-domain pair"/>
    <property type="match status" value="1"/>
</dbReference>
<comment type="caution">
    <text evidence="15">Lacks conserved residue(s) required for the propagation of feature annotation.</text>
</comment>
<evidence type="ECO:0000256" key="14">
    <source>
        <dbReference type="PROSITE-ProRule" id="PRU00703"/>
    </source>
</evidence>
<evidence type="ECO:0000313" key="17">
    <source>
        <dbReference type="EMBL" id="KAF5201413.1"/>
    </source>
</evidence>
<dbReference type="GO" id="GO:0034707">
    <property type="term" value="C:chloride channel complex"/>
    <property type="evidence" value="ECO:0007669"/>
    <property type="project" value="UniProtKB-KW"/>
</dbReference>
<name>A0A7J6WWJ9_THATH</name>
<feature type="transmembrane region" description="Helical" evidence="15">
    <location>
        <begin position="448"/>
        <end position="469"/>
    </location>
</feature>
<accession>A0A7J6WWJ9</accession>
<evidence type="ECO:0000256" key="7">
    <source>
        <dbReference type="ARBA" id="ARBA00022989"/>
    </source>
</evidence>
<feature type="transmembrane region" description="Helical" evidence="15">
    <location>
        <begin position="112"/>
        <end position="132"/>
    </location>
</feature>
<keyword evidence="8 15" id="KW-0406">Ion transport</keyword>
<keyword evidence="18" id="KW-1185">Reference proteome</keyword>
<evidence type="ECO:0000259" key="16">
    <source>
        <dbReference type="PROSITE" id="PS51371"/>
    </source>
</evidence>
<dbReference type="Gene3D" id="1.10.3080.10">
    <property type="entry name" value="Clc chloride channel"/>
    <property type="match status" value="1"/>
</dbReference>
<keyword evidence="9 14" id="KW-0129">CBS domain</keyword>
<keyword evidence="13" id="KW-0407">Ion channel</keyword>
<evidence type="ECO:0000256" key="1">
    <source>
        <dbReference type="ARBA" id="ARBA00004141"/>
    </source>
</evidence>
<dbReference type="PANTHER" id="PTHR43427:SF3">
    <property type="entry name" value="CHLORIDE CHANNEL PROTEIN CLC-F"/>
    <property type="match status" value="1"/>
</dbReference>
<feature type="transmembrane region" description="Helical" evidence="15">
    <location>
        <begin position="370"/>
        <end position="391"/>
    </location>
</feature>
<dbReference type="PANTHER" id="PTHR43427">
    <property type="entry name" value="CHLORIDE CHANNEL PROTEIN CLC-E"/>
    <property type="match status" value="1"/>
</dbReference>
<evidence type="ECO:0000256" key="2">
    <source>
        <dbReference type="ARBA" id="ARBA00009476"/>
    </source>
</evidence>
<evidence type="ECO:0000256" key="8">
    <source>
        <dbReference type="ARBA" id="ARBA00023065"/>
    </source>
</evidence>
<dbReference type="InterPro" id="IPR014743">
    <property type="entry name" value="Cl-channel_core"/>
</dbReference>
<dbReference type="GO" id="GO:0005794">
    <property type="term" value="C:Golgi apparatus"/>
    <property type="evidence" value="ECO:0007669"/>
    <property type="project" value="TreeGrafter"/>
</dbReference>
<keyword evidence="4 15" id="KW-0813">Transport</keyword>
<dbReference type="GO" id="GO:0009507">
    <property type="term" value="C:chloroplast"/>
    <property type="evidence" value="ECO:0007669"/>
    <property type="project" value="TreeGrafter"/>
</dbReference>
<dbReference type="Pfam" id="PF00654">
    <property type="entry name" value="Voltage_CLC"/>
    <property type="match status" value="1"/>
</dbReference>
<evidence type="ECO:0000256" key="10">
    <source>
        <dbReference type="ARBA" id="ARBA00023136"/>
    </source>
</evidence>
<dbReference type="Gene3D" id="3.10.580.10">
    <property type="entry name" value="CBS-domain"/>
    <property type="match status" value="1"/>
</dbReference>
<dbReference type="InterPro" id="IPR000644">
    <property type="entry name" value="CBS_dom"/>
</dbReference>
<feature type="transmembrane region" description="Helical" evidence="15">
    <location>
        <begin position="481"/>
        <end position="506"/>
    </location>
</feature>
<keyword evidence="10 15" id="KW-0472">Membrane</keyword>
<dbReference type="Pfam" id="PF00571">
    <property type="entry name" value="CBS"/>
    <property type="match status" value="2"/>
</dbReference>
<dbReference type="InterPro" id="IPR001807">
    <property type="entry name" value="ClC"/>
</dbReference>
<evidence type="ECO:0000313" key="18">
    <source>
        <dbReference type="Proteomes" id="UP000554482"/>
    </source>
</evidence>
<dbReference type="AlphaFoldDB" id="A0A7J6WWJ9"/>
<dbReference type="PRINTS" id="PR00762">
    <property type="entry name" value="CLCHANNEL"/>
</dbReference>